<accession>A0ACC2VGP6</accession>
<organism evidence="1 2">
    <name type="scientific">Naganishia cerealis</name>
    <dbReference type="NCBI Taxonomy" id="610337"/>
    <lineage>
        <taxon>Eukaryota</taxon>
        <taxon>Fungi</taxon>
        <taxon>Dikarya</taxon>
        <taxon>Basidiomycota</taxon>
        <taxon>Agaricomycotina</taxon>
        <taxon>Tremellomycetes</taxon>
        <taxon>Filobasidiales</taxon>
        <taxon>Filobasidiaceae</taxon>
        <taxon>Naganishia</taxon>
    </lineage>
</organism>
<evidence type="ECO:0000313" key="1">
    <source>
        <dbReference type="EMBL" id="KAJ9097996.1"/>
    </source>
</evidence>
<comment type="caution">
    <text evidence="1">The sequence shown here is derived from an EMBL/GenBank/DDBJ whole genome shotgun (WGS) entry which is preliminary data.</text>
</comment>
<evidence type="ECO:0000313" key="2">
    <source>
        <dbReference type="Proteomes" id="UP001241377"/>
    </source>
</evidence>
<gene>
    <name evidence="1" type="ORF">QFC19_006548</name>
</gene>
<proteinExistence type="predicted"/>
<protein>
    <submittedName>
        <fullName evidence="1">Uncharacterized protein</fullName>
    </submittedName>
</protein>
<dbReference type="Proteomes" id="UP001241377">
    <property type="component" value="Unassembled WGS sequence"/>
</dbReference>
<reference evidence="1" key="1">
    <citation type="submission" date="2023-04" db="EMBL/GenBank/DDBJ databases">
        <title>Draft Genome sequencing of Naganishia species isolated from polar environments using Oxford Nanopore Technology.</title>
        <authorList>
            <person name="Leo P."/>
            <person name="Venkateswaran K."/>
        </authorList>
    </citation>
    <scope>NUCLEOTIDE SEQUENCE</scope>
    <source>
        <strain evidence="1">MNA-CCFEE 5261</strain>
    </source>
</reference>
<keyword evidence="2" id="KW-1185">Reference proteome</keyword>
<sequence>MAYSSTINALVADANKRYAQKDFEEAALKYGEACESYSSEYGAEDADLLNLYGKALFQNAVLRSEVFGGVGAQQDEPKKEDNDEAGNFQFHDDAPLAEEDDTNDASAPIGHEEQETSDNEDKENEPEEDQSDFEVAWEILDLARSLFEQQLEKCLDKPSKTPYLATDSEEPQNKYVTITKKLSEVYDLLGEVSLESENFPQAAADLQKSLELREQLYDSQLSALVSESHYKLSLALEFCVEDPNLRAKSAEQMRLAIASVERRNETEKNEAKKKDNLELLNELKERYADLRKDPAEEFDEQKLDIIKGILGEASETGEKSDPNKAKRTAVNDLSGMVKKKKPKK</sequence>
<name>A0ACC2VGP6_9TREE</name>
<dbReference type="EMBL" id="JASBWR010000080">
    <property type="protein sequence ID" value="KAJ9097996.1"/>
    <property type="molecule type" value="Genomic_DNA"/>
</dbReference>